<organism evidence="1 2">
    <name type="scientific">Boeremia exigua</name>
    <dbReference type="NCBI Taxonomy" id="749465"/>
    <lineage>
        <taxon>Eukaryota</taxon>
        <taxon>Fungi</taxon>
        <taxon>Dikarya</taxon>
        <taxon>Ascomycota</taxon>
        <taxon>Pezizomycotina</taxon>
        <taxon>Dothideomycetes</taxon>
        <taxon>Pleosporomycetidae</taxon>
        <taxon>Pleosporales</taxon>
        <taxon>Pleosporineae</taxon>
        <taxon>Didymellaceae</taxon>
        <taxon>Boeremia</taxon>
    </lineage>
</organism>
<reference evidence="1" key="1">
    <citation type="submission" date="2022-11" db="EMBL/GenBank/DDBJ databases">
        <title>Genome Sequence of Boeremia exigua.</title>
        <authorList>
            <person name="Buettner E."/>
        </authorList>
    </citation>
    <scope>NUCLEOTIDE SEQUENCE</scope>
    <source>
        <strain evidence="1">CU02</strain>
    </source>
</reference>
<proteinExistence type="predicted"/>
<comment type="caution">
    <text evidence="1">The sequence shown here is derived from an EMBL/GenBank/DDBJ whole genome shotgun (WGS) entry which is preliminary data.</text>
</comment>
<dbReference type="EMBL" id="JAPHNI010000151">
    <property type="protein sequence ID" value="KAJ8115221.1"/>
    <property type="molecule type" value="Genomic_DNA"/>
</dbReference>
<sequence>MINNKLGFTGTVQEVVNSIRLASTSSHAERDLDSAADREMTDASANSRQPIQDLQSGIHGFFTEVNMSSQNSAEGYSTQEDDIEQDPMEEDTAKFSEERDHIEEDTISKKPIEEGITQERAIRKDTTRGEIGEITEKDMMEDSKTDDESLPSTQSPMWPDSSNMAGGPDDESLPPTQKQIWPESSKMAGSDHRSRSIDDAVKDHVNSYLEQALPRYIEDGLPKCLDQALSKHLDGITLRVSQHLLSPELNDLDLYAPASSKVPLPPIVETLLPHITALFQQQLQKGMQRTA</sequence>
<keyword evidence="2" id="KW-1185">Reference proteome</keyword>
<evidence type="ECO:0000313" key="2">
    <source>
        <dbReference type="Proteomes" id="UP001153331"/>
    </source>
</evidence>
<protein>
    <submittedName>
        <fullName evidence="1">Uncharacterized protein</fullName>
    </submittedName>
</protein>
<evidence type="ECO:0000313" key="1">
    <source>
        <dbReference type="EMBL" id="KAJ8115221.1"/>
    </source>
</evidence>
<name>A0ACC2IJ69_9PLEO</name>
<gene>
    <name evidence="1" type="ORF">OPT61_g3083</name>
</gene>
<dbReference type="Proteomes" id="UP001153331">
    <property type="component" value="Unassembled WGS sequence"/>
</dbReference>
<accession>A0ACC2IJ69</accession>